<name>A0A919ITZ2_9ACTN</name>
<keyword evidence="2" id="KW-1185">Reference proteome</keyword>
<accession>A0A919ITZ2</accession>
<evidence type="ECO:0000313" key="2">
    <source>
        <dbReference type="Proteomes" id="UP000619479"/>
    </source>
</evidence>
<dbReference type="AlphaFoldDB" id="A0A919ITZ2"/>
<protein>
    <submittedName>
        <fullName evidence="1">Uncharacterized protein</fullName>
    </submittedName>
</protein>
<sequence>MDLASPAGAGLEAAKVLPPQTVAEWARFASQATSALTTVLPPRAVAGWARSADPGAASRQAGGRLVLRAVIRAGNNRQHQLAQRGWRSGLQYVRKTTVSASLLRAAGAQGCNTGGKHP</sequence>
<gene>
    <name evidence="1" type="ORF">Acy02nite_58860</name>
</gene>
<dbReference type="Proteomes" id="UP000619479">
    <property type="component" value="Unassembled WGS sequence"/>
</dbReference>
<comment type="caution">
    <text evidence="1">The sequence shown here is derived from an EMBL/GenBank/DDBJ whole genome shotgun (WGS) entry which is preliminary data.</text>
</comment>
<organism evidence="1 2">
    <name type="scientific">Actinoplanes cyaneus</name>
    <dbReference type="NCBI Taxonomy" id="52696"/>
    <lineage>
        <taxon>Bacteria</taxon>
        <taxon>Bacillati</taxon>
        <taxon>Actinomycetota</taxon>
        <taxon>Actinomycetes</taxon>
        <taxon>Micromonosporales</taxon>
        <taxon>Micromonosporaceae</taxon>
        <taxon>Actinoplanes</taxon>
    </lineage>
</organism>
<proteinExistence type="predicted"/>
<evidence type="ECO:0000313" key="1">
    <source>
        <dbReference type="EMBL" id="GID68005.1"/>
    </source>
</evidence>
<reference evidence="1" key="1">
    <citation type="submission" date="2021-01" db="EMBL/GenBank/DDBJ databases">
        <title>Whole genome shotgun sequence of Actinoplanes cyaneus NBRC 14990.</title>
        <authorList>
            <person name="Komaki H."/>
            <person name="Tamura T."/>
        </authorList>
    </citation>
    <scope>NUCLEOTIDE SEQUENCE</scope>
    <source>
        <strain evidence="1">NBRC 14990</strain>
    </source>
</reference>
<dbReference type="EMBL" id="BOMH01000043">
    <property type="protein sequence ID" value="GID68005.1"/>
    <property type="molecule type" value="Genomic_DNA"/>
</dbReference>